<keyword evidence="2" id="KW-1185">Reference proteome</keyword>
<dbReference type="PATRIC" id="fig|1350482.3.peg.3090"/>
<dbReference type="RefSeq" id="WP_053371086.1">
    <property type="nucleotide sequence ID" value="NZ_KQ435292.1"/>
</dbReference>
<comment type="caution">
    <text evidence="1">The sequence shown here is derived from an EMBL/GenBank/DDBJ whole genome shotgun (WGS) entry which is preliminary data.</text>
</comment>
<reference evidence="1 2" key="1">
    <citation type="journal article" date="2015" name="Sci. Rep.">
        <title>Functional and structural properties of a novel cellulosome-like multienzyme complex: efficient glycoside hydrolysis of water-insoluble 7-xylosyl-10-deacetylpaclitaxel.</title>
        <authorList>
            <person name="Dou T.Y."/>
            <person name="Luan H.W."/>
            <person name="Ge G.B."/>
            <person name="Dong M.M."/>
            <person name="Zou H.F."/>
            <person name="He Y.Q."/>
            <person name="Cui P."/>
            <person name="Wang J.Y."/>
            <person name="Hao D.C."/>
            <person name="Yang S.L."/>
            <person name="Yang L."/>
        </authorList>
    </citation>
    <scope>NUCLEOTIDE SEQUENCE [LARGE SCALE GENOMIC DNA]</scope>
    <source>
        <strain evidence="1 2">F16</strain>
    </source>
</reference>
<protein>
    <submittedName>
        <fullName evidence="1">Uncharacterized protein</fullName>
    </submittedName>
</protein>
<evidence type="ECO:0000313" key="1">
    <source>
        <dbReference type="EMBL" id="KON72568.1"/>
    </source>
</evidence>
<proteinExistence type="predicted"/>
<dbReference type="EMBL" id="ATNL01000011">
    <property type="protein sequence ID" value="KON72568.1"/>
    <property type="molecule type" value="Genomic_DNA"/>
</dbReference>
<name>A0A0M0F501_CELCE</name>
<dbReference type="Proteomes" id="UP000037387">
    <property type="component" value="Unassembled WGS sequence"/>
</dbReference>
<accession>A0A0M0F501</accession>
<evidence type="ECO:0000313" key="2">
    <source>
        <dbReference type="Proteomes" id="UP000037387"/>
    </source>
</evidence>
<gene>
    <name evidence="1" type="ORF">M768_13755</name>
</gene>
<dbReference type="AlphaFoldDB" id="A0A0M0F501"/>
<sequence length="66" mass="7217">MMDTVVMPREEALTRAAACIAEGRRVRDSLPVAEAARRAHHAGGPSMTELEELIRAQRAHSLPRVA</sequence>
<organism evidence="1 2">
    <name type="scientific">Cellulosimicrobium cellulans F16</name>
    <dbReference type="NCBI Taxonomy" id="1350482"/>
    <lineage>
        <taxon>Bacteria</taxon>
        <taxon>Bacillati</taxon>
        <taxon>Actinomycetota</taxon>
        <taxon>Actinomycetes</taxon>
        <taxon>Micrococcales</taxon>
        <taxon>Promicromonosporaceae</taxon>
        <taxon>Cellulosimicrobium</taxon>
    </lineage>
</organism>